<keyword evidence="1" id="KW-0812">Transmembrane</keyword>
<accession>A0ABR6YP06</accession>
<keyword evidence="1" id="KW-1133">Transmembrane helix</keyword>
<sequence>MQDILICFVSIMLVSGYWILVFFFVIEGCEKWWHPFVLAALFPIMLIYENWIGLVAVALFFSLLFGIPIAIGKASLWFSGAMS</sequence>
<feature type="transmembrane region" description="Helical" evidence="1">
    <location>
        <begin position="32"/>
        <end position="48"/>
    </location>
</feature>
<evidence type="ECO:0000313" key="3">
    <source>
        <dbReference type="Proteomes" id="UP000613113"/>
    </source>
</evidence>
<feature type="transmembrane region" description="Helical" evidence="1">
    <location>
        <begin position="5"/>
        <end position="26"/>
    </location>
</feature>
<protein>
    <submittedName>
        <fullName evidence="2">Uncharacterized protein</fullName>
    </submittedName>
</protein>
<keyword evidence="1" id="KW-0472">Membrane</keyword>
<comment type="caution">
    <text evidence="2">The sequence shown here is derived from an EMBL/GenBank/DDBJ whole genome shotgun (WGS) entry which is preliminary data.</text>
</comment>
<dbReference type="RefSeq" id="WP_186863213.1">
    <property type="nucleotide sequence ID" value="NZ_JACOGC010000004.1"/>
</dbReference>
<dbReference type="Proteomes" id="UP000613113">
    <property type="component" value="Unassembled WGS sequence"/>
</dbReference>
<proteinExistence type="predicted"/>
<evidence type="ECO:0000256" key="1">
    <source>
        <dbReference type="SAM" id="Phobius"/>
    </source>
</evidence>
<evidence type="ECO:0000313" key="2">
    <source>
        <dbReference type="EMBL" id="MBC3885642.1"/>
    </source>
</evidence>
<dbReference type="EMBL" id="JACOGC010000004">
    <property type="protein sequence ID" value="MBC3885642.1"/>
    <property type="molecule type" value="Genomic_DNA"/>
</dbReference>
<feature type="transmembrane region" description="Helical" evidence="1">
    <location>
        <begin position="55"/>
        <end position="78"/>
    </location>
</feature>
<keyword evidence="3" id="KW-1185">Reference proteome</keyword>
<gene>
    <name evidence="2" type="ORF">H8K27_10925</name>
</gene>
<reference evidence="2 3" key="1">
    <citation type="submission" date="2020-08" db="EMBL/GenBank/DDBJ databases">
        <title>Novel species isolated from subtropical streams in China.</title>
        <authorList>
            <person name="Lu H."/>
        </authorList>
    </citation>
    <scope>NUCLEOTIDE SEQUENCE [LARGE SCALE GENOMIC DNA]</scope>
    <source>
        <strain evidence="2 3">FT31W</strain>
    </source>
</reference>
<name>A0ABR6YP06_9BURK</name>
<organism evidence="2 3">
    <name type="scientific">Undibacterium griseum</name>
    <dbReference type="NCBI Taxonomy" id="2762295"/>
    <lineage>
        <taxon>Bacteria</taxon>
        <taxon>Pseudomonadati</taxon>
        <taxon>Pseudomonadota</taxon>
        <taxon>Betaproteobacteria</taxon>
        <taxon>Burkholderiales</taxon>
        <taxon>Oxalobacteraceae</taxon>
        <taxon>Undibacterium</taxon>
    </lineage>
</organism>